<organism evidence="3 4">
    <name type="scientific">Cyclostephanos tholiformis</name>
    <dbReference type="NCBI Taxonomy" id="382380"/>
    <lineage>
        <taxon>Eukaryota</taxon>
        <taxon>Sar</taxon>
        <taxon>Stramenopiles</taxon>
        <taxon>Ochrophyta</taxon>
        <taxon>Bacillariophyta</taxon>
        <taxon>Coscinodiscophyceae</taxon>
        <taxon>Thalassiosirophycidae</taxon>
        <taxon>Stephanodiscales</taxon>
        <taxon>Stephanodiscaceae</taxon>
        <taxon>Cyclostephanos</taxon>
    </lineage>
</organism>
<gene>
    <name evidence="3" type="ORF">ACHAXA_009878</name>
</gene>
<dbReference type="EMBL" id="JALLPB020000577">
    <property type="protein sequence ID" value="KAL3807850.1"/>
    <property type="molecule type" value="Genomic_DNA"/>
</dbReference>
<feature type="region of interest" description="Disordered" evidence="1">
    <location>
        <begin position="143"/>
        <end position="185"/>
    </location>
</feature>
<evidence type="ECO:0000313" key="3">
    <source>
        <dbReference type="EMBL" id="KAL3807850.1"/>
    </source>
</evidence>
<protein>
    <recommendedName>
        <fullName evidence="2">URB1 C-terminal domain-containing protein</fullName>
    </recommendedName>
</protein>
<feature type="compositionally biased region" description="Basic and acidic residues" evidence="1">
    <location>
        <begin position="157"/>
        <end position="181"/>
    </location>
</feature>
<accession>A0ABD3R4D2</accession>
<evidence type="ECO:0000313" key="4">
    <source>
        <dbReference type="Proteomes" id="UP001530377"/>
    </source>
</evidence>
<evidence type="ECO:0000256" key="1">
    <source>
        <dbReference type="SAM" id="MobiDB-lite"/>
    </source>
</evidence>
<feature type="compositionally biased region" description="Low complexity" evidence="1">
    <location>
        <begin position="145"/>
        <end position="156"/>
    </location>
</feature>
<dbReference type="InterPro" id="IPR032436">
    <property type="entry name" value="URB1_C"/>
</dbReference>
<proteinExistence type="predicted"/>
<dbReference type="PANTHER" id="PTHR13500:SF0">
    <property type="entry name" value="NUCLEOLAR PRE-RIBOSOMAL-ASSOCIATED PROTEIN 1"/>
    <property type="match status" value="1"/>
</dbReference>
<sequence>MLYRRSSSIKSMAVKKGTAPIDAVVASSSSALNARGRTALNYYHWTSIYEWILGYVPYRVLSQELSSHTRSRGGEERIVGQVEGDDDMHIEGRRGCPVPPPVMTTLMKELLPIWVRALRRFAHREVVRRRAWEEEGRRRARQRRLVQQQQQQQQQQRRNDGLVDGKRERHPVDGSDDANGKEDEEGVLGIGWRGGDVGLAHVALRYGMQVLFEFGEEDGFGKGGGDDDSQRQIYSYARLMTRLLRDVREIILPSVMGGGNARGRNDGGGGKKGGIFGIDAKAEFFAVDIMQNLTRLSRLAPPFDATVESTQSIIDARDGHVGVGPIEVASVEARRILFLLLADTRRSPFLIGAHQNRSKSMAGQSTKGEDRSTQRLSQISIALHGVLANHGNCPSTKVLLGMCLRNTSELVPHFFRGLQLSDPKASYRSLAALTFVEDVVREAPLPPLWSNTLPTELIPSAIIPPCISKNLLGRIVQNPSALLASSGLKLIITLLRRGRVGALTYMTKAVDGESPKQLRNYIVQAVICHLPDVALLLSIPSRFDPFENHRATSTSSANSIVVLQLCEALHCYAQLDSTLLTAVKYDWTKLVPTTNDGRAFSCAEPLLQLRILQTLLALSRLSKSHFSPKMLPNVISALISTNIPEVYTNARRLAVRLMKRNLFSDFAGSDVEVGQCNEYESSLWIDGISAEIIDKLVRSMEEAKQHRVEQKIMVSQALIKASLGCAMPRLGISSFLVWSVSKLLLDRESTVSSDKLSLLTLQVATSMLLYLADPMPFAAIISWQIQGSQGINPRDNRIAGLYHVAKSILRRDAKTYLIIESLTSDVFCPSNSQIYNVDEKELSNYADATLMRQCLSMMNFSRDHNAKLNILLRKILIGIIQAGNVSGIASRLGFMFNSHFFKTAETETIVLLALSAPTTRQNGVEIFDLLNRYDKIKPESIAMEVASALLRSSLVEVNHESAFLSDVLRFCNDAFKLNVPHTSNLKHFLLMILIHVMPVKEKSTSFPFLSGAIFDLWTTIAGNLTSNMSIKICLRLENWLSTLFVTSTCEHGAWIVYHQRVCRMTPKVFVNLWLNTIDAKESSECTASLLQSVLIYDCSQFCCIPSLFTSIANDSKMAKLWDSGALDAVAATFVLQTNKQKAAKDIITSSSWAEMASIVGRRFLVQLAKTDQDQMIGISNLSFGVILDALEAICSNQLLIFETQKRVLSRFERIRNLPTEHEVQMIRLAAIVCVKSIHGSYSTLLLTKAFLRCCELVPKLIKKMIRNSSEAAARSLESMFCMLSSFIGNAPSFDENIVARSSNTIDSCIVACLKYGIMETNNTSSCSIFGGCLKIVRLLIRKVHDPSLSSQVALGSLTSSQVHAMVVSHSSFHIALSHGTRDVTQRSMIPNDSTFCHGLTQQSELIRLLLYIVSSAGREVKIDIDTWTTILSVYNASTDVVDCLLRRLMFLYETYGCCQDEITMNDLRWGPIATKHINNVSEEESWEWFIKALDIDRIRCTLCQYPIADTLEPSCNNDVECTEQKIKHVEQLVSSDDIDDVTDDDRSSVTSQRDTSDADATRDNRDVVWRGAGDDLRYSPGFVLPLILATLEAYSPHKKENNDIYEENGEDCHVFGNTCRRVSEKGGISLALASLSSRCPSIRQVAIAICGLFLKGLKMQESHGIKSWRERPQQEMLMSSIQRGLSVRRAIQVQKRDTNEGIVLDGMTTETRINIPMLPAVSAVFLAKALMVLSKPGDDMYAQMNRYFLRLTDYHGAFQDCFALPAFLSLYCSSSDELSRCRTEQRWALLNLRDSAVDDYCYRIISQHHVPELIMSSFDGMIDDPERTSELCLTIDAIETLIQSGGVRASNHLLKGQGLLSWLHGVVGWRKISSVFPYVALKCKFINLITTAVNSYRCTVHGDNDGDLDEAQTFYEKVPLANVVIRLCLDDSHTVGQGDLSPDSLTLLGSTCNALWEIYLAGRHGQFTSASCGTISLCDMTSLLMKFIRHREMFEKVLSSICDLPLVRSEKDLSSAILFSSLALDFILETNAKLLPDTILLTMKRVNELMERNHCIREDAKITAQIIKCRQLAVIFGGIHIWNSFLPFVENLVDK</sequence>
<dbReference type="InterPro" id="IPR039844">
    <property type="entry name" value="URB1"/>
</dbReference>
<feature type="domain" description="URB1 C-terminal" evidence="2">
    <location>
        <begin position="1628"/>
        <end position="1862"/>
    </location>
</feature>
<evidence type="ECO:0000259" key="2">
    <source>
        <dbReference type="Pfam" id="PF16201"/>
    </source>
</evidence>
<dbReference type="Pfam" id="PF16201">
    <property type="entry name" value="NopRA1"/>
    <property type="match status" value="1"/>
</dbReference>
<dbReference type="Proteomes" id="UP001530377">
    <property type="component" value="Unassembled WGS sequence"/>
</dbReference>
<reference evidence="3 4" key="1">
    <citation type="submission" date="2024-10" db="EMBL/GenBank/DDBJ databases">
        <title>Updated reference genomes for cyclostephanoid diatoms.</title>
        <authorList>
            <person name="Roberts W.R."/>
            <person name="Alverson A.J."/>
        </authorList>
    </citation>
    <scope>NUCLEOTIDE SEQUENCE [LARGE SCALE GENOMIC DNA]</scope>
    <source>
        <strain evidence="3 4">AJA228-03</strain>
    </source>
</reference>
<feature type="region of interest" description="Disordered" evidence="1">
    <location>
        <begin position="1537"/>
        <end position="1561"/>
    </location>
</feature>
<dbReference type="PANTHER" id="PTHR13500">
    <property type="entry name" value="NUCLEOLAR PRERIBOSOMAL-ASSOCIATED PROTEIN 1"/>
    <property type="match status" value="1"/>
</dbReference>
<name>A0ABD3R4D2_9STRA</name>
<keyword evidence="4" id="KW-1185">Reference proteome</keyword>
<comment type="caution">
    <text evidence="3">The sequence shown here is derived from an EMBL/GenBank/DDBJ whole genome shotgun (WGS) entry which is preliminary data.</text>
</comment>